<dbReference type="PANTHER" id="PTHR47737">
    <property type="entry name" value="GLYCINE BETAINE/PROLINE BETAINE TRANSPORT SYSTEM PERMEASE PROTEIN PROW"/>
    <property type="match status" value="1"/>
</dbReference>
<dbReference type="PANTHER" id="PTHR47737:SF1">
    <property type="entry name" value="GLYCINE BETAINE_PROLINE BETAINE TRANSPORT SYSTEM PERMEASE PROTEIN PROW"/>
    <property type="match status" value="1"/>
</dbReference>
<dbReference type="OrthoDB" id="9815258at2"/>
<evidence type="ECO:0000259" key="8">
    <source>
        <dbReference type="PROSITE" id="PS50928"/>
    </source>
</evidence>
<dbReference type="PROSITE" id="PS50928">
    <property type="entry name" value="ABC_TM1"/>
    <property type="match status" value="1"/>
</dbReference>
<keyword evidence="4 7" id="KW-0812">Transmembrane</keyword>
<keyword evidence="2 7" id="KW-0813">Transport</keyword>
<keyword evidence="5 7" id="KW-1133">Transmembrane helix</keyword>
<dbReference type="SUPFAM" id="SSF161098">
    <property type="entry name" value="MetI-like"/>
    <property type="match status" value="1"/>
</dbReference>
<dbReference type="RefSeq" id="WP_088561790.1">
    <property type="nucleotide sequence ID" value="NZ_FYEH01000007.1"/>
</dbReference>
<dbReference type="InterPro" id="IPR000515">
    <property type="entry name" value="MetI-like"/>
</dbReference>
<evidence type="ECO:0000256" key="6">
    <source>
        <dbReference type="ARBA" id="ARBA00023136"/>
    </source>
</evidence>
<feature type="domain" description="ABC transmembrane type-1" evidence="8">
    <location>
        <begin position="91"/>
        <end position="274"/>
    </location>
</feature>
<dbReference type="GO" id="GO:0015226">
    <property type="term" value="F:carnitine transmembrane transporter activity"/>
    <property type="evidence" value="ECO:0007669"/>
    <property type="project" value="TreeGrafter"/>
</dbReference>
<feature type="transmembrane region" description="Helical" evidence="7">
    <location>
        <begin position="218"/>
        <end position="237"/>
    </location>
</feature>
<dbReference type="Proteomes" id="UP000197065">
    <property type="component" value="Unassembled WGS sequence"/>
</dbReference>
<feature type="transmembrane region" description="Helical" evidence="7">
    <location>
        <begin position="139"/>
        <end position="165"/>
    </location>
</feature>
<keyword evidence="10" id="KW-1185">Reference proteome</keyword>
<proteinExistence type="inferred from homology"/>
<dbReference type="InterPro" id="IPR035906">
    <property type="entry name" value="MetI-like_sf"/>
</dbReference>
<dbReference type="Gene3D" id="1.10.3720.10">
    <property type="entry name" value="MetI-like"/>
    <property type="match status" value="1"/>
</dbReference>
<feature type="transmembrane region" description="Helical" evidence="7">
    <location>
        <begin position="71"/>
        <end position="88"/>
    </location>
</feature>
<dbReference type="Pfam" id="PF00528">
    <property type="entry name" value="BPD_transp_1"/>
    <property type="match status" value="1"/>
</dbReference>
<dbReference type="GO" id="GO:0031460">
    <property type="term" value="P:glycine betaine transport"/>
    <property type="evidence" value="ECO:0007669"/>
    <property type="project" value="TreeGrafter"/>
</dbReference>
<dbReference type="FunFam" id="1.10.3720.10:FF:000001">
    <property type="entry name" value="Glycine betaine ABC transporter, permease"/>
    <property type="match status" value="1"/>
</dbReference>
<evidence type="ECO:0000313" key="9">
    <source>
        <dbReference type="EMBL" id="SNB69832.1"/>
    </source>
</evidence>
<accession>A0A212RC64</accession>
<feature type="transmembrane region" description="Helical" evidence="7">
    <location>
        <begin position="94"/>
        <end position="118"/>
    </location>
</feature>
<reference evidence="9 10" key="1">
    <citation type="submission" date="2017-06" db="EMBL/GenBank/DDBJ databases">
        <authorList>
            <person name="Kim H.J."/>
            <person name="Triplett B.A."/>
        </authorList>
    </citation>
    <scope>NUCLEOTIDE SEQUENCE [LARGE SCALE GENOMIC DNA]</scope>
    <source>
        <strain evidence="9 10">B29T1</strain>
    </source>
</reference>
<comment type="subcellular location">
    <subcellularLocation>
        <location evidence="1 7">Cell membrane</location>
        <topology evidence="1 7">Multi-pass membrane protein</topology>
    </subcellularLocation>
</comment>
<organism evidence="9 10">
    <name type="scientific">Arboricoccus pini</name>
    <dbReference type="NCBI Taxonomy" id="1963835"/>
    <lineage>
        <taxon>Bacteria</taxon>
        <taxon>Pseudomonadati</taxon>
        <taxon>Pseudomonadota</taxon>
        <taxon>Alphaproteobacteria</taxon>
        <taxon>Geminicoccales</taxon>
        <taxon>Geminicoccaceae</taxon>
        <taxon>Arboricoccus</taxon>
    </lineage>
</organism>
<name>A0A212RC64_9PROT</name>
<evidence type="ECO:0000256" key="2">
    <source>
        <dbReference type="ARBA" id="ARBA00022448"/>
    </source>
</evidence>
<comment type="similarity">
    <text evidence="7">Belongs to the binding-protein-dependent transport system permease family.</text>
</comment>
<protein>
    <submittedName>
        <fullName evidence="9">Glycine betaine/proline transport system permease protein</fullName>
    </submittedName>
</protein>
<dbReference type="GO" id="GO:0005275">
    <property type="term" value="F:amine transmembrane transporter activity"/>
    <property type="evidence" value="ECO:0007669"/>
    <property type="project" value="TreeGrafter"/>
</dbReference>
<dbReference type="EMBL" id="FYEH01000007">
    <property type="protein sequence ID" value="SNB69832.1"/>
    <property type="molecule type" value="Genomic_DNA"/>
</dbReference>
<keyword evidence="3" id="KW-1003">Cell membrane</keyword>
<dbReference type="GO" id="GO:0043190">
    <property type="term" value="C:ATP-binding cassette (ABC) transporter complex"/>
    <property type="evidence" value="ECO:0007669"/>
    <property type="project" value="TreeGrafter"/>
</dbReference>
<sequence length="280" mass="30319">MDLTIPRIPLDDWCDQLLTWLTDHLSGVTRVLSRAVSGWISNLSDLLQVIPPWAFIIVVGLLAWRVAGWRIALMSIIGLAFLWNLGLWDPMIITLVLVVLSTAAAVIIGLPIGIACALSKRTWKTVAPIMDLAQTMPSFVYLIPAIPFFGLGPVSACFATVIFAMPPTIRLTALGIMQVPGEMVEASEAFGSTRWQKLWKVQIPTALPTIMAGINQTIMLSLSMVVIAAMIGAGGLGREVWSAIQRLEAGKGFQAGIAIAIVAIILDRITQAVSRRPQSR</sequence>
<keyword evidence="6 7" id="KW-0472">Membrane</keyword>
<dbReference type="AlphaFoldDB" id="A0A212RC64"/>
<evidence type="ECO:0000313" key="10">
    <source>
        <dbReference type="Proteomes" id="UP000197065"/>
    </source>
</evidence>
<evidence type="ECO:0000256" key="4">
    <source>
        <dbReference type="ARBA" id="ARBA00022692"/>
    </source>
</evidence>
<evidence type="ECO:0000256" key="7">
    <source>
        <dbReference type="RuleBase" id="RU363032"/>
    </source>
</evidence>
<dbReference type="CDD" id="cd06261">
    <property type="entry name" value="TM_PBP2"/>
    <property type="match status" value="1"/>
</dbReference>
<evidence type="ECO:0000256" key="3">
    <source>
        <dbReference type="ARBA" id="ARBA00022475"/>
    </source>
</evidence>
<dbReference type="GO" id="GO:0015871">
    <property type="term" value="P:choline transport"/>
    <property type="evidence" value="ECO:0007669"/>
    <property type="project" value="TreeGrafter"/>
</dbReference>
<evidence type="ECO:0000256" key="5">
    <source>
        <dbReference type="ARBA" id="ARBA00022989"/>
    </source>
</evidence>
<feature type="transmembrane region" description="Helical" evidence="7">
    <location>
        <begin position="46"/>
        <end position="64"/>
    </location>
</feature>
<gene>
    <name evidence="9" type="ORF">SAMN07250955_10760</name>
</gene>
<evidence type="ECO:0000256" key="1">
    <source>
        <dbReference type="ARBA" id="ARBA00004651"/>
    </source>
</evidence>